<sequence>MKAYFMFLAFILEPLNQFNTIFQTDATQIAILLPEMNRLLRVFMAKFVTMRAIKSAEDLTTVPFADRGQQLDNSILAVGMELRSMLANDEDDLEEATATRIFDSVRKFYVAVVNKMVNIFPFHDDVLRDLAALNPDPALRESWSSSSVRELAIRFGLVADEHHDALVAEFQDYQLSPDDELPLYTSDSRVDTFWAEMAKQKTFAGGMRFPHLAHLMTTLSVIAHSNADSERVFSICRKIDTDARSQLGNDTLRALLSCKINMDEPYYAFHPDSDLLKSAKSATWNYVKDHQ</sequence>
<name>A0AAD9P3K7_RIDPI</name>
<gene>
    <name evidence="2" type="ORF">NP493_163g01049</name>
</gene>
<dbReference type="SUPFAM" id="SSF53098">
    <property type="entry name" value="Ribonuclease H-like"/>
    <property type="match status" value="1"/>
</dbReference>
<dbReference type="GO" id="GO:0046983">
    <property type="term" value="F:protein dimerization activity"/>
    <property type="evidence" value="ECO:0007669"/>
    <property type="project" value="InterPro"/>
</dbReference>
<protein>
    <recommendedName>
        <fullName evidence="1">HAT C-terminal dimerisation domain-containing protein</fullName>
    </recommendedName>
</protein>
<evidence type="ECO:0000313" key="2">
    <source>
        <dbReference type="EMBL" id="KAK2187492.1"/>
    </source>
</evidence>
<dbReference type="InterPro" id="IPR012337">
    <property type="entry name" value="RNaseH-like_sf"/>
</dbReference>
<dbReference type="Proteomes" id="UP001209878">
    <property type="component" value="Unassembled WGS sequence"/>
</dbReference>
<dbReference type="InterPro" id="IPR008906">
    <property type="entry name" value="HATC_C_dom"/>
</dbReference>
<dbReference type="Pfam" id="PF05699">
    <property type="entry name" value="Dimer_Tnp_hAT"/>
    <property type="match status" value="1"/>
</dbReference>
<organism evidence="2 3">
    <name type="scientific">Ridgeia piscesae</name>
    <name type="common">Tubeworm</name>
    <dbReference type="NCBI Taxonomy" id="27915"/>
    <lineage>
        <taxon>Eukaryota</taxon>
        <taxon>Metazoa</taxon>
        <taxon>Spiralia</taxon>
        <taxon>Lophotrochozoa</taxon>
        <taxon>Annelida</taxon>
        <taxon>Polychaeta</taxon>
        <taxon>Sedentaria</taxon>
        <taxon>Canalipalpata</taxon>
        <taxon>Sabellida</taxon>
        <taxon>Siboglinidae</taxon>
        <taxon>Ridgeia</taxon>
    </lineage>
</organism>
<accession>A0AAD9P3K7</accession>
<keyword evidence="3" id="KW-1185">Reference proteome</keyword>
<feature type="domain" description="HAT C-terminal dimerisation" evidence="1">
    <location>
        <begin position="207"/>
        <end position="259"/>
    </location>
</feature>
<dbReference type="AlphaFoldDB" id="A0AAD9P3K7"/>
<dbReference type="PANTHER" id="PTHR37162">
    <property type="entry name" value="HAT FAMILY DIMERISATION DOMAINCONTAINING PROTEIN-RELATED"/>
    <property type="match status" value="1"/>
</dbReference>
<evidence type="ECO:0000259" key="1">
    <source>
        <dbReference type="Pfam" id="PF05699"/>
    </source>
</evidence>
<dbReference type="PANTHER" id="PTHR37162:SF1">
    <property type="entry name" value="BED-TYPE DOMAIN-CONTAINING PROTEIN"/>
    <property type="match status" value="1"/>
</dbReference>
<dbReference type="EMBL" id="JAODUO010000163">
    <property type="protein sequence ID" value="KAK2187492.1"/>
    <property type="molecule type" value="Genomic_DNA"/>
</dbReference>
<proteinExistence type="predicted"/>
<reference evidence="2" key="1">
    <citation type="journal article" date="2023" name="Mol. Biol. Evol.">
        <title>Third-Generation Sequencing Reveals the Adaptive Role of the Epigenome in Three Deep-Sea Polychaetes.</title>
        <authorList>
            <person name="Perez M."/>
            <person name="Aroh O."/>
            <person name="Sun Y."/>
            <person name="Lan Y."/>
            <person name="Juniper S.K."/>
            <person name="Young C.R."/>
            <person name="Angers B."/>
            <person name="Qian P.Y."/>
        </authorList>
    </citation>
    <scope>NUCLEOTIDE SEQUENCE</scope>
    <source>
        <strain evidence="2">R07B-5</strain>
    </source>
</reference>
<evidence type="ECO:0000313" key="3">
    <source>
        <dbReference type="Proteomes" id="UP001209878"/>
    </source>
</evidence>
<comment type="caution">
    <text evidence="2">The sequence shown here is derived from an EMBL/GenBank/DDBJ whole genome shotgun (WGS) entry which is preliminary data.</text>
</comment>